<dbReference type="STRING" id="34508.A0A4U5M6D9"/>
<reference evidence="3 4" key="1">
    <citation type="journal article" date="2015" name="Genome Biol.">
        <title>Comparative genomics of Steinernema reveals deeply conserved gene regulatory networks.</title>
        <authorList>
            <person name="Dillman A.R."/>
            <person name="Macchietto M."/>
            <person name="Porter C.F."/>
            <person name="Rogers A."/>
            <person name="Williams B."/>
            <person name="Antoshechkin I."/>
            <person name="Lee M.M."/>
            <person name="Goodwin Z."/>
            <person name="Lu X."/>
            <person name="Lewis E.E."/>
            <person name="Goodrich-Blair H."/>
            <person name="Stock S.P."/>
            <person name="Adams B.J."/>
            <person name="Sternberg P.W."/>
            <person name="Mortazavi A."/>
        </authorList>
    </citation>
    <scope>NUCLEOTIDE SEQUENCE [LARGE SCALE GENOMIC DNA]</scope>
    <source>
        <strain evidence="3 4">ALL</strain>
    </source>
</reference>
<dbReference type="PANTHER" id="PTHR23002">
    <property type="entry name" value="ZINC FINGER CCHC DOMAIN CONTAINING PROTEIN"/>
    <property type="match status" value="1"/>
</dbReference>
<dbReference type="Gene3D" id="4.10.60.10">
    <property type="entry name" value="Zinc finger, CCHC-type"/>
    <property type="match status" value="3"/>
</dbReference>
<evidence type="ECO:0000259" key="2">
    <source>
        <dbReference type="PROSITE" id="PS50158"/>
    </source>
</evidence>
<dbReference type="AlphaFoldDB" id="A0A4U5M6D9"/>
<dbReference type="GO" id="GO:0008270">
    <property type="term" value="F:zinc ion binding"/>
    <property type="evidence" value="ECO:0007669"/>
    <property type="project" value="UniProtKB-KW"/>
</dbReference>
<evidence type="ECO:0000313" key="3">
    <source>
        <dbReference type="EMBL" id="TKR64429.1"/>
    </source>
</evidence>
<dbReference type="GO" id="GO:0003676">
    <property type="term" value="F:nucleic acid binding"/>
    <property type="evidence" value="ECO:0007669"/>
    <property type="project" value="InterPro"/>
</dbReference>
<dbReference type="InterPro" id="IPR001878">
    <property type="entry name" value="Znf_CCHC"/>
</dbReference>
<organism evidence="3 4">
    <name type="scientific">Steinernema carpocapsae</name>
    <name type="common">Entomopathogenic nematode</name>
    <dbReference type="NCBI Taxonomy" id="34508"/>
    <lineage>
        <taxon>Eukaryota</taxon>
        <taxon>Metazoa</taxon>
        <taxon>Ecdysozoa</taxon>
        <taxon>Nematoda</taxon>
        <taxon>Chromadorea</taxon>
        <taxon>Rhabditida</taxon>
        <taxon>Tylenchina</taxon>
        <taxon>Panagrolaimomorpha</taxon>
        <taxon>Strongyloidoidea</taxon>
        <taxon>Steinernematidae</taxon>
        <taxon>Steinernema</taxon>
    </lineage>
</organism>
<dbReference type="FunFam" id="4.10.60.10:FF:000122">
    <property type="entry name" value="Uncharacterized protein"/>
    <property type="match status" value="1"/>
</dbReference>
<gene>
    <name evidence="3" type="ORF">L596_024961</name>
</gene>
<dbReference type="PROSITE" id="PS50158">
    <property type="entry name" value="ZF_CCHC"/>
    <property type="match status" value="3"/>
</dbReference>
<evidence type="ECO:0000256" key="1">
    <source>
        <dbReference type="PROSITE-ProRule" id="PRU00047"/>
    </source>
</evidence>
<dbReference type="InterPro" id="IPR036875">
    <property type="entry name" value="Znf_CCHC_sf"/>
</dbReference>
<feature type="domain" description="CCHC-type" evidence="2">
    <location>
        <begin position="73"/>
        <end position="88"/>
    </location>
</feature>
<evidence type="ECO:0000313" key="4">
    <source>
        <dbReference type="Proteomes" id="UP000298663"/>
    </source>
</evidence>
<keyword evidence="1" id="KW-0862">Zinc</keyword>
<proteinExistence type="predicted"/>
<dbReference type="OrthoDB" id="5870588at2759"/>
<comment type="caution">
    <text evidence="3">The sequence shown here is derived from an EMBL/GenBank/DDBJ whole genome shotgun (WGS) entry which is preliminary data.</text>
</comment>
<dbReference type="EMBL" id="AZBU02000009">
    <property type="protein sequence ID" value="TKR64429.1"/>
    <property type="molecule type" value="Genomic_DNA"/>
</dbReference>
<keyword evidence="1" id="KW-0479">Metal-binding</keyword>
<feature type="domain" description="CCHC-type" evidence="2">
    <location>
        <begin position="98"/>
        <end position="111"/>
    </location>
</feature>
<accession>A0A4U5M6D9</accession>
<name>A0A4U5M6D9_STECR</name>
<dbReference type="InterPro" id="IPR051714">
    <property type="entry name" value="Znf_CCHC_NABP"/>
</dbReference>
<dbReference type="SMART" id="SM00343">
    <property type="entry name" value="ZnF_C2HC"/>
    <property type="match status" value="3"/>
</dbReference>
<dbReference type="Pfam" id="PF00098">
    <property type="entry name" value="zf-CCHC"/>
    <property type="match status" value="3"/>
</dbReference>
<dbReference type="SUPFAM" id="SSF57756">
    <property type="entry name" value="Retrovirus zinc finger-like domains"/>
    <property type="match status" value="2"/>
</dbReference>
<dbReference type="GO" id="GO:0019899">
    <property type="term" value="F:enzyme binding"/>
    <property type="evidence" value="ECO:0007669"/>
    <property type="project" value="UniProtKB-ARBA"/>
</dbReference>
<dbReference type="Proteomes" id="UP000298663">
    <property type="component" value="Unassembled WGS sequence"/>
</dbReference>
<reference evidence="3 4" key="2">
    <citation type="journal article" date="2019" name="G3 (Bethesda)">
        <title>Hybrid Assembly of the Genome of the Entomopathogenic Nematode Steinernema carpocapsae Identifies the X-Chromosome.</title>
        <authorList>
            <person name="Serra L."/>
            <person name="Macchietto M."/>
            <person name="Macias-Munoz A."/>
            <person name="McGill C.J."/>
            <person name="Rodriguez I.M."/>
            <person name="Rodriguez B."/>
            <person name="Murad R."/>
            <person name="Mortazavi A."/>
        </authorList>
    </citation>
    <scope>NUCLEOTIDE SEQUENCE [LARGE SCALE GENOMIC DNA]</scope>
    <source>
        <strain evidence="3 4">ALL</strain>
    </source>
</reference>
<keyword evidence="1" id="KW-0863">Zinc-finger</keyword>
<feature type="domain" description="CCHC-type" evidence="2">
    <location>
        <begin position="47"/>
        <end position="62"/>
    </location>
</feature>
<protein>
    <recommendedName>
        <fullName evidence="2">CCHC-type domain-containing protein</fullName>
    </recommendedName>
</protein>
<sequence length="116" mass="12395">MNLCEAFMCLQRSLAWDYAIVLMVSSPYPLTDTFLSFPEPKTMGDGCYKCGEAGHFSRECPQGGGAGGGDRSCYNCGKPGHLSRDCPDGGSRGGGRDCYNCGQPGHISRDCTAPRK</sequence>
<keyword evidence="4" id="KW-1185">Reference proteome</keyword>